<gene>
    <name evidence="2" type="ORF">GCM10011365_19540</name>
</gene>
<feature type="transmembrane region" description="Helical" evidence="1">
    <location>
        <begin position="143"/>
        <end position="165"/>
    </location>
</feature>
<protein>
    <recommendedName>
        <fullName evidence="4">Iron-regulated membrane protein</fullName>
    </recommendedName>
</protein>
<sequence length="491" mass="55571">MNLKKSLTPSKHVVKKSLRSHAWLGLFFSALLYLVCLSGALVVFFQETERWEQPTISESAEVDIQQLETAINNAINRAINNREMLPKTLYFAPPSSVIPRAHVSNRSGGYYLNKDGSRGVDMHTPWTAMLSDLHIYLHLPNTFGIILVGLLGAMMLGLMISGILAHPSLFKDAFKLRWGGSRQLEQTDIHNRLSVWSLPFFFIVCLTGAYIGLFSITLLGYDLLDDDMTTSEAVDTIFPAQLAFDAPAEPVRLEPMLKKLKSQYPEADLMFVTLKNGGKQGQYIEVNLQMPERLIYSEVFRFHNTGEYIDSKHMSDGDWGRQVAYSSYRLHFGQFGSFAIKVLYFLLGIAMAVMVATGVNIWFIKRQLLNRWYALWQGIIWGAPLSFSLALLTSILFGTAVALSFWLSYLLIAAWFFVANPNHPEQQQRLMTWVKYLRLATLAAIILSVLSHLIQYDYALVSWFNGFNLILIVIAFLFAFLKKPVKAAAQP</sequence>
<dbReference type="Pfam" id="PF03929">
    <property type="entry name" value="PepSY_TM"/>
    <property type="match status" value="1"/>
</dbReference>
<feature type="transmembrane region" description="Helical" evidence="1">
    <location>
        <begin position="342"/>
        <end position="363"/>
    </location>
</feature>
<feature type="transmembrane region" description="Helical" evidence="1">
    <location>
        <begin position="375"/>
        <end position="397"/>
    </location>
</feature>
<comment type="caution">
    <text evidence="2">The sequence shown here is derived from an EMBL/GenBank/DDBJ whole genome shotgun (WGS) entry which is preliminary data.</text>
</comment>
<keyword evidence="1" id="KW-1133">Transmembrane helix</keyword>
<name>A0A917CUP5_9GAMM</name>
<dbReference type="RefSeq" id="WP_188365557.1">
    <property type="nucleotide sequence ID" value="NZ_BAABJF010000010.1"/>
</dbReference>
<evidence type="ECO:0000256" key="1">
    <source>
        <dbReference type="SAM" id="Phobius"/>
    </source>
</evidence>
<dbReference type="InterPro" id="IPR005625">
    <property type="entry name" value="PepSY-ass_TM"/>
</dbReference>
<feature type="transmembrane region" description="Helical" evidence="1">
    <location>
        <begin position="21"/>
        <end position="45"/>
    </location>
</feature>
<dbReference type="PANTHER" id="PTHR34219:SF3">
    <property type="entry name" value="BLL7967 PROTEIN"/>
    <property type="match status" value="1"/>
</dbReference>
<dbReference type="AlphaFoldDB" id="A0A917CUP5"/>
<feature type="transmembrane region" description="Helical" evidence="1">
    <location>
        <begin position="403"/>
        <end position="421"/>
    </location>
</feature>
<keyword evidence="1" id="KW-0812">Transmembrane</keyword>
<reference evidence="2" key="1">
    <citation type="journal article" date="2014" name="Int. J. Syst. Evol. Microbiol.">
        <title>Complete genome sequence of Corynebacterium casei LMG S-19264T (=DSM 44701T), isolated from a smear-ripened cheese.</title>
        <authorList>
            <consortium name="US DOE Joint Genome Institute (JGI-PGF)"/>
            <person name="Walter F."/>
            <person name="Albersmeier A."/>
            <person name="Kalinowski J."/>
            <person name="Ruckert C."/>
        </authorList>
    </citation>
    <scope>NUCLEOTIDE SEQUENCE</scope>
    <source>
        <strain evidence="2">CGMCC 1.12181</strain>
    </source>
</reference>
<evidence type="ECO:0000313" key="3">
    <source>
        <dbReference type="Proteomes" id="UP000605253"/>
    </source>
</evidence>
<evidence type="ECO:0008006" key="4">
    <source>
        <dbReference type="Google" id="ProtNLM"/>
    </source>
</evidence>
<feature type="transmembrane region" description="Helical" evidence="1">
    <location>
        <begin position="460"/>
        <end position="481"/>
    </location>
</feature>
<reference evidence="2" key="2">
    <citation type="submission" date="2020-09" db="EMBL/GenBank/DDBJ databases">
        <authorList>
            <person name="Sun Q."/>
            <person name="Zhou Y."/>
        </authorList>
    </citation>
    <scope>NUCLEOTIDE SEQUENCE</scope>
    <source>
        <strain evidence="2">CGMCC 1.12181</strain>
    </source>
</reference>
<proteinExistence type="predicted"/>
<dbReference type="Proteomes" id="UP000605253">
    <property type="component" value="Unassembled WGS sequence"/>
</dbReference>
<dbReference type="PANTHER" id="PTHR34219">
    <property type="entry name" value="IRON-REGULATED INNER MEMBRANE PROTEIN-RELATED"/>
    <property type="match status" value="1"/>
</dbReference>
<evidence type="ECO:0000313" key="2">
    <source>
        <dbReference type="EMBL" id="GGF98346.1"/>
    </source>
</evidence>
<keyword evidence="1" id="KW-0472">Membrane</keyword>
<feature type="transmembrane region" description="Helical" evidence="1">
    <location>
        <begin position="200"/>
        <end position="221"/>
    </location>
</feature>
<organism evidence="2 3">
    <name type="scientific">Marinicella pacifica</name>
    <dbReference type="NCBI Taxonomy" id="1171543"/>
    <lineage>
        <taxon>Bacteria</taxon>
        <taxon>Pseudomonadati</taxon>
        <taxon>Pseudomonadota</taxon>
        <taxon>Gammaproteobacteria</taxon>
        <taxon>Lysobacterales</taxon>
        <taxon>Marinicellaceae</taxon>
        <taxon>Marinicella</taxon>
    </lineage>
</organism>
<dbReference type="EMBL" id="BMEO01000009">
    <property type="protein sequence ID" value="GGF98346.1"/>
    <property type="molecule type" value="Genomic_DNA"/>
</dbReference>
<feature type="transmembrane region" description="Helical" evidence="1">
    <location>
        <begin position="433"/>
        <end position="454"/>
    </location>
</feature>
<keyword evidence="3" id="KW-1185">Reference proteome</keyword>
<accession>A0A917CUP5</accession>